<dbReference type="HAMAP" id="MF_00107">
    <property type="entry name" value="IspF"/>
    <property type="match status" value="1"/>
</dbReference>
<dbReference type="Gene3D" id="3.30.1330.50">
    <property type="entry name" value="2-C-methyl-D-erythritol 2,4-cyclodiphosphate synthase"/>
    <property type="match status" value="1"/>
</dbReference>
<organism evidence="5 6">
    <name type="scientific">Hydrogenothermus marinus</name>
    <dbReference type="NCBI Taxonomy" id="133270"/>
    <lineage>
        <taxon>Bacteria</taxon>
        <taxon>Pseudomonadati</taxon>
        <taxon>Aquificota</taxon>
        <taxon>Aquificia</taxon>
        <taxon>Aquificales</taxon>
        <taxon>Hydrogenothermaceae</taxon>
        <taxon>Hydrogenothermus</taxon>
    </lineage>
</organism>
<feature type="binding site" evidence="2">
    <location>
        <begin position="36"/>
        <end position="37"/>
    </location>
    <ligand>
        <name>4-CDP-2-C-methyl-D-erythritol 2-phosphate</name>
        <dbReference type="ChEBI" id="CHEBI:57919"/>
    </ligand>
</feature>
<comment type="caution">
    <text evidence="2">Lacks conserved residue(s) required for the propagation of feature annotation.</text>
</comment>
<feature type="domain" description="2-C-methyl-D-erythritol 2,4-cyclodiphosphate synthase" evidence="4">
    <location>
        <begin position="3"/>
        <end position="154"/>
    </location>
</feature>
<feature type="binding site" evidence="2">
    <location>
        <begin position="10"/>
        <end position="12"/>
    </location>
    <ligand>
        <name>4-CDP-2-C-methyl-D-erythritol 2-phosphate</name>
        <dbReference type="ChEBI" id="CHEBI:57919"/>
    </ligand>
</feature>
<evidence type="ECO:0000259" key="4">
    <source>
        <dbReference type="Pfam" id="PF02542"/>
    </source>
</evidence>
<comment type="caution">
    <text evidence="5">The sequence shown here is derived from an EMBL/GenBank/DDBJ whole genome shotgun (WGS) entry which is preliminary data.</text>
</comment>
<dbReference type="UniPathway" id="UPA00056">
    <property type="reaction ID" value="UER00095"/>
</dbReference>
<dbReference type="CDD" id="cd00554">
    <property type="entry name" value="MECDP_synthase"/>
    <property type="match status" value="1"/>
</dbReference>
<feature type="binding site" evidence="2">
    <location>
        <begin position="63"/>
        <end position="67"/>
    </location>
    <ligand>
        <name>4-CDP-2-C-methyl-D-erythritol 2-phosphate</name>
        <dbReference type="ChEBI" id="CHEBI:57919"/>
    </ligand>
</feature>
<keyword evidence="6" id="KW-1185">Reference proteome</keyword>
<dbReference type="GO" id="GO:0019288">
    <property type="term" value="P:isopentenyl diphosphate biosynthetic process, methylerythritol 4-phosphate pathway"/>
    <property type="evidence" value="ECO:0007669"/>
    <property type="project" value="UniProtKB-UniRule"/>
</dbReference>
<dbReference type="Pfam" id="PF02542">
    <property type="entry name" value="YgbB"/>
    <property type="match status" value="1"/>
</dbReference>
<protein>
    <recommendedName>
        <fullName evidence="2 3">2-C-methyl-D-erythritol 2,4-cyclodiphosphate synthase</fullName>
        <shortName evidence="2">MECDP-synthase</shortName>
        <shortName evidence="2">MECPP-synthase</shortName>
        <shortName evidence="2">MECPS</shortName>
        <ecNumber evidence="2 3">4.6.1.12</ecNumber>
    </recommendedName>
</protein>
<dbReference type="EMBL" id="REFO01000010">
    <property type="protein sequence ID" value="RMA97838.1"/>
    <property type="molecule type" value="Genomic_DNA"/>
</dbReference>
<dbReference type="GO" id="GO:0046872">
    <property type="term" value="F:metal ion binding"/>
    <property type="evidence" value="ECO:0007669"/>
    <property type="project" value="UniProtKB-KW"/>
</dbReference>
<dbReference type="EC" id="4.6.1.12" evidence="2 3"/>
<dbReference type="GO" id="GO:0016114">
    <property type="term" value="P:terpenoid biosynthetic process"/>
    <property type="evidence" value="ECO:0007669"/>
    <property type="project" value="InterPro"/>
</dbReference>
<gene>
    <name evidence="2" type="primary">ispF</name>
    <name evidence="5" type="ORF">CLV39_0467</name>
</gene>
<feature type="binding site" evidence="2">
    <location>
        <position position="12"/>
    </location>
    <ligand>
        <name>a divalent metal cation</name>
        <dbReference type="ChEBI" id="CHEBI:60240"/>
    </ligand>
</feature>
<dbReference type="OrthoDB" id="9806837at2"/>
<keyword evidence="2" id="KW-0479">Metal-binding</keyword>
<evidence type="ECO:0000256" key="1">
    <source>
        <dbReference type="ARBA" id="ARBA00023229"/>
    </source>
</evidence>
<keyword evidence="1 2" id="KW-0414">Isoprene biosynthesis</keyword>
<comment type="cofactor">
    <cofactor evidence="2">
        <name>a divalent metal cation</name>
        <dbReference type="ChEBI" id="CHEBI:60240"/>
    </cofactor>
    <text evidence="2">Binds 1 divalent metal cation per subunit.</text>
</comment>
<dbReference type="RefSeq" id="WP_121922599.1">
    <property type="nucleotide sequence ID" value="NZ_REFO01000010.1"/>
</dbReference>
<evidence type="ECO:0000313" key="5">
    <source>
        <dbReference type="EMBL" id="RMA97838.1"/>
    </source>
</evidence>
<dbReference type="PANTHER" id="PTHR43181:SF1">
    <property type="entry name" value="2-C-METHYL-D-ERYTHRITOL 2,4-CYCLODIPHOSPHATE SYNTHASE, CHLOROPLASTIC"/>
    <property type="match status" value="1"/>
</dbReference>
<dbReference type="Proteomes" id="UP000280842">
    <property type="component" value="Unassembled WGS sequence"/>
</dbReference>
<accession>A0A3M0BSM3</accession>
<dbReference type="SUPFAM" id="SSF69765">
    <property type="entry name" value="IpsF-like"/>
    <property type="match status" value="1"/>
</dbReference>
<feature type="binding site" evidence="2">
    <location>
        <begin position="58"/>
        <end position="60"/>
    </location>
    <ligand>
        <name>4-CDP-2-C-methyl-D-erythritol 2-phosphate</name>
        <dbReference type="ChEBI" id="CHEBI:57919"/>
    </ligand>
</feature>
<comment type="similarity">
    <text evidence="2 3">Belongs to the IspF family.</text>
</comment>
<dbReference type="AlphaFoldDB" id="A0A3M0BSM3"/>
<evidence type="ECO:0000256" key="3">
    <source>
        <dbReference type="RuleBase" id="RU004395"/>
    </source>
</evidence>
<reference evidence="5 6" key="1">
    <citation type="submission" date="2018-10" db="EMBL/GenBank/DDBJ databases">
        <title>Genomic Encyclopedia of Archaeal and Bacterial Type Strains, Phase II (KMG-II): from individual species to whole genera.</title>
        <authorList>
            <person name="Goeker M."/>
        </authorList>
    </citation>
    <scope>NUCLEOTIDE SEQUENCE [LARGE SCALE GENOMIC DNA]</scope>
    <source>
        <strain evidence="5 6">VM1</strain>
    </source>
</reference>
<dbReference type="GO" id="GO:0008685">
    <property type="term" value="F:2-C-methyl-D-erythritol 2,4-cyclodiphosphate synthase activity"/>
    <property type="evidence" value="ECO:0007669"/>
    <property type="project" value="UniProtKB-UniRule"/>
</dbReference>
<comment type="subunit">
    <text evidence="2">Homotrimer.</text>
</comment>
<sequence>MDFKVGIGFDIHRLEKGKKLIIGGIEIPFEKGWVAHSDGDIFFHALTDAILGAIGKGDIGQLFPDTDEKNKNLSSDIFLRKAVEISENEGYEIINIDSYILLEKPKLLPYRDKIIKNTSKITKCSNIFLKGKTFEKLGDIGQGKAGACEAIVLLKRRNT</sequence>
<dbReference type="PANTHER" id="PTHR43181">
    <property type="entry name" value="2-C-METHYL-D-ERYTHRITOL 2,4-CYCLODIPHOSPHATE SYNTHASE, CHLOROPLASTIC"/>
    <property type="match status" value="1"/>
</dbReference>
<evidence type="ECO:0000313" key="6">
    <source>
        <dbReference type="Proteomes" id="UP000280842"/>
    </source>
</evidence>
<dbReference type="InterPro" id="IPR003526">
    <property type="entry name" value="MECDP_synthase"/>
</dbReference>
<proteinExistence type="inferred from homology"/>
<feature type="site" description="Transition state stabilizer" evidence="2">
    <location>
        <position position="36"/>
    </location>
</feature>
<name>A0A3M0BSM3_9AQUI</name>
<dbReference type="InterPro" id="IPR036571">
    <property type="entry name" value="MECDP_synthase_sf"/>
</dbReference>
<feature type="binding site" evidence="2">
    <location>
        <position position="44"/>
    </location>
    <ligand>
        <name>a divalent metal cation</name>
        <dbReference type="ChEBI" id="CHEBI:60240"/>
    </ligand>
</feature>
<comment type="function">
    <text evidence="2">Involved in the biosynthesis of isopentenyl diphosphate (IPP) and dimethylallyl diphosphate (DMAPP), two major building blocks of isoprenoid compounds. Catalyzes the conversion of 4-diphosphocytidyl-2-C-methyl-D-erythritol 2-phosphate (CDP-ME2P) to 2-C-methyl-D-erythritol 2,4-cyclodiphosphate (ME-CPP) with a corresponding release of cytidine 5-monophosphate (CMP).</text>
</comment>
<comment type="pathway">
    <text evidence="2">Isoprenoid biosynthesis; isopentenyl diphosphate biosynthesis via DXP pathway; isopentenyl diphosphate from 1-deoxy-D-xylulose 5-phosphate: step 4/6.</text>
</comment>
<feature type="binding site" evidence="2">
    <location>
        <position position="10"/>
    </location>
    <ligand>
        <name>a divalent metal cation</name>
        <dbReference type="ChEBI" id="CHEBI:60240"/>
    </ligand>
</feature>
<dbReference type="NCBIfam" id="TIGR00151">
    <property type="entry name" value="ispF"/>
    <property type="match status" value="1"/>
</dbReference>
<keyword evidence="2 3" id="KW-0456">Lyase</keyword>
<comment type="catalytic activity">
    <reaction evidence="2 3">
        <text>4-CDP-2-C-methyl-D-erythritol 2-phosphate = 2-C-methyl-D-erythritol 2,4-cyclic diphosphate + CMP</text>
        <dbReference type="Rhea" id="RHEA:23864"/>
        <dbReference type="ChEBI" id="CHEBI:57919"/>
        <dbReference type="ChEBI" id="CHEBI:58483"/>
        <dbReference type="ChEBI" id="CHEBI:60377"/>
        <dbReference type="EC" id="4.6.1.12"/>
    </reaction>
</comment>
<feature type="site" description="Transition state stabilizer" evidence="2">
    <location>
        <position position="133"/>
    </location>
</feature>
<evidence type="ECO:0000256" key="2">
    <source>
        <dbReference type="HAMAP-Rule" id="MF_00107"/>
    </source>
</evidence>